<organism evidence="4">
    <name type="scientific">Streptomyces sp. WT6</name>
    <dbReference type="NCBI Taxonomy" id="1486372"/>
    <lineage>
        <taxon>Bacteria</taxon>
        <taxon>Bacillati</taxon>
        <taxon>Actinomycetota</taxon>
        <taxon>Actinomycetes</taxon>
        <taxon>Kitasatosporales</taxon>
        <taxon>Streptomycetaceae</taxon>
        <taxon>Streptomyces</taxon>
    </lineage>
</organism>
<dbReference type="PANTHER" id="PTHR24322">
    <property type="entry name" value="PKSB"/>
    <property type="match status" value="1"/>
</dbReference>
<dbReference type="Gene3D" id="3.40.50.720">
    <property type="entry name" value="NAD(P)-binding Rossmann-like Domain"/>
    <property type="match status" value="1"/>
</dbReference>
<dbReference type="PANTHER" id="PTHR24322:SF736">
    <property type="entry name" value="RETINOL DEHYDROGENASE 10"/>
    <property type="match status" value="1"/>
</dbReference>
<dbReference type="EMBL" id="KJ411867">
    <property type="protein sequence ID" value="AHX39389.1"/>
    <property type="molecule type" value="Genomic_DNA"/>
</dbReference>
<evidence type="ECO:0000256" key="3">
    <source>
        <dbReference type="RuleBase" id="RU000363"/>
    </source>
</evidence>
<sequence>MRKYTGKIVVITGAGSGMGRSYALELARRGADLALNDHDEAALMQTASLLPHATRVVLGSFDVAVREDTYAFADQVATALGNADVVINNAGIEGGGQPIWAATESDYTRTMSVNFYGVVHGTRAFLPQVVATKGAIVNVSSIFGLVGTPNCADYNASKFAVRGFTEALSAELLHAGVSVHLVHPDGVATNIARRDDSKVMSDKYLTTSPDHIARVVLDAIGTRRTRIVAGRSARRVWFGSRFLPQRLMAHMTWREMADAIDRSNYPAPSARGGH</sequence>
<evidence type="ECO:0008006" key="5">
    <source>
        <dbReference type="Google" id="ProtNLM"/>
    </source>
</evidence>
<accession>A0A023PXN6</accession>
<evidence type="ECO:0000313" key="4">
    <source>
        <dbReference type="EMBL" id="AHX39389.1"/>
    </source>
</evidence>
<name>A0A023PXN6_9ACTN</name>
<protein>
    <recommendedName>
        <fullName evidence="5">Short-chain dehydrogenase</fullName>
    </recommendedName>
</protein>
<dbReference type="Pfam" id="PF00106">
    <property type="entry name" value="adh_short"/>
    <property type="match status" value="1"/>
</dbReference>
<reference evidence="4" key="1">
    <citation type="submission" date="2014-02" db="EMBL/GenBank/DDBJ databases">
        <title>Streptomyces sp. WT6 mevalonate pathway gene cluster, complete sequence.</title>
        <authorList>
            <person name="Wang T."/>
            <person name="Qin Z."/>
        </authorList>
    </citation>
    <scope>NUCLEOTIDE SEQUENCE</scope>
    <source>
        <strain evidence="4">WT6</strain>
    </source>
</reference>
<dbReference type="InterPro" id="IPR002347">
    <property type="entry name" value="SDR_fam"/>
</dbReference>
<dbReference type="GO" id="GO:0016616">
    <property type="term" value="F:oxidoreductase activity, acting on the CH-OH group of donors, NAD or NADP as acceptor"/>
    <property type="evidence" value="ECO:0007669"/>
    <property type="project" value="TreeGrafter"/>
</dbReference>
<dbReference type="InterPro" id="IPR036291">
    <property type="entry name" value="NAD(P)-bd_dom_sf"/>
</dbReference>
<dbReference type="PRINTS" id="PR00081">
    <property type="entry name" value="GDHRDH"/>
</dbReference>
<dbReference type="CDD" id="cd05233">
    <property type="entry name" value="SDR_c"/>
    <property type="match status" value="1"/>
</dbReference>
<dbReference type="AlphaFoldDB" id="A0A023PXN6"/>
<comment type="similarity">
    <text evidence="1 3">Belongs to the short-chain dehydrogenases/reductases (SDR) family.</text>
</comment>
<evidence type="ECO:0000256" key="1">
    <source>
        <dbReference type="ARBA" id="ARBA00006484"/>
    </source>
</evidence>
<dbReference type="SUPFAM" id="SSF51735">
    <property type="entry name" value="NAD(P)-binding Rossmann-fold domains"/>
    <property type="match status" value="1"/>
</dbReference>
<keyword evidence="2" id="KW-0560">Oxidoreductase</keyword>
<dbReference type="PRINTS" id="PR00080">
    <property type="entry name" value="SDRFAMILY"/>
</dbReference>
<dbReference type="PROSITE" id="PS00061">
    <property type="entry name" value="ADH_SHORT"/>
    <property type="match status" value="1"/>
</dbReference>
<evidence type="ECO:0000256" key="2">
    <source>
        <dbReference type="ARBA" id="ARBA00023002"/>
    </source>
</evidence>
<gene>
    <name evidence="4" type="ORF">wt6.12</name>
</gene>
<dbReference type="InterPro" id="IPR020904">
    <property type="entry name" value="Sc_DH/Rdtase_CS"/>
</dbReference>
<proteinExistence type="inferred from homology"/>